<sequence>MLNTVLVTPTSASFELINSDCFKTDPYVVYLNGKKIIENDKNVFSIYDLTPNTSYSLKLVQKEKEETISFSTENKERVVYKNDNLSANDDATKEIQLALDNLRANQYLEIQGTYKVVSLFLKSYMTIYLPKGSSLLGETDRNKFPIFHADSYSSGIPLGTWEGRVDDCYASIINGIGVSHITIYGQGVIDCQAQNSDFWINHRVKRGARRPKGIFLHTCSDVVFQGISVKNTPSWNQHPFYSKNLIYCDCTYISPEDSPNTDGIDPESCDNVKILGCYISDGDDCIAVKSGKYELAQKYKTPCSNIIIRNCYMEKGHGGVTLGSENSGGINHLQVSNCIFRHTDRGLRIKSQRSRGNLAIISDISFNNIKMDDVKAPLVINAFYKAGNDEIDYRFDRDYREFDSLTPVFKNFAFSNMELKDVSYGVGYFLGLPESKLAEVKVEDITVTYKKDAVKGEMAMTKEHEEFLKIGFYVSNVTKLIIKNVKFLDEPSQKYIIDNVDDIVEE</sequence>
<dbReference type="SUPFAM" id="SSF51126">
    <property type="entry name" value="Pectin lyase-like"/>
    <property type="match status" value="1"/>
</dbReference>
<comment type="similarity">
    <text evidence="1 4">Belongs to the glycosyl hydrolase 28 family.</text>
</comment>
<keyword evidence="3 4" id="KW-0326">Glycosidase</keyword>
<gene>
    <name evidence="5" type="ORF">IAC78_00615</name>
</gene>
<evidence type="ECO:0000256" key="3">
    <source>
        <dbReference type="ARBA" id="ARBA00023295"/>
    </source>
</evidence>
<protein>
    <submittedName>
        <fullName evidence="5">Glycoside hydrolase family 28 protein</fullName>
    </submittedName>
</protein>
<dbReference type="GO" id="GO:0004650">
    <property type="term" value="F:polygalacturonase activity"/>
    <property type="evidence" value="ECO:0007669"/>
    <property type="project" value="InterPro"/>
</dbReference>
<dbReference type="Pfam" id="PF00295">
    <property type="entry name" value="Glyco_hydro_28"/>
    <property type="match status" value="1"/>
</dbReference>
<dbReference type="PANTHER" id="PTHR31339">
    <property type="entry name" value="PECTIN LYASE-RELATED"/>
    <property type="match status" value="1"/>
</dbReference>
<dbReference type="InterPro" id="IPR006626">
    <property type="entry name" value="PbH1"/>
</dbReference>
<evidence type="ECO:0000256" key="1">
    <source>
        <dbReference type="ARBA" id="ARBA00008834"/>
    </source>
</evidence>
<organism evidence="5 6">
    <name type="scientific">Candidatus Scatoplasma merdavium</name>
    <dbReference type="NCBI Taxonomy" id="2840932"/>
    <lineage>
        <taxon>Bacteria</taxon>
        <taxon>Bacillati</taxon>
        <taxon>Bacillota</taxon>
        <taxon>Bacilli</taxon>
        <taxon>Bacillales</taxon>
        <taxon>Candidatus Scatoplasma</taxon>
    </lineage>
</organism>
<dbReference type="Proteomes" id="UP000823629">
    <property type="component" value="Unassembled WGS sequence"/>
</dbReference>
<keyword evidence="2 4" id="KW-0378">Hydrolase</keyword>
<evidence type="ECO:0000313" key="6">
    <source>
        <dbReference type="Proteomes" id="UP000823629"/>
    </source>
</evidence>
<dbReference type="GO" id="GO:0005975">
    <property type="term" value="P:carbohydrate metabolic process"/>
    <property type="evidence" value="ECO:0007669"/>
    <property type="project" value="InterPro"/>
</dbReference>
<dbReference type="EMBL" id="JADING010000014">
    <property type="protein sequence ID" value="MBO8413973.1"/>
    <property type="molecule type" value="Genomic_DNA"/>
</dbReference>
<dbReference type="InterPro" id="IPR012334">
    <property type="entry name" value="Pectin_lyas_fold"/>
</dbReference>
<reference evidence="5" key="1">
    <citation type="submission" date="2020-10" db="EMBL/GenBank/DDBJ databases">
        <authorList>
            <person name="Gilroy R."/>
        </authorList>
    </citation>
    <scope>NUCLEOTIDE SEQUENCE</scope>
    <source>
        <strain evidence="5">1748</strain>
    </source>
</reference>
<reference evidence="5" key="2">
    <citation type="journal article" date="2021" name="PeerJ">
        <title>Extensive microbial diversity within the chicken gut microbiome revealed by metagenomics and culture.</title>
        <authorList>
            <person name="Gilroy R."/>
            <person name="Ravi A."/>
            <person name="Getino M."/>
            <person name="Pursley I."/>
            <person name="Horton D.L."/>
            <person name="Alikhan N.F."/>
            <person name="Baker D."/>
            <person name="Gharbi K."/>
            <person name="Hall N."/>
            <person name="Watson M."/>
            <person name="Adriaenssens E.M."/>
            <person name="Foster-Nyarko E."/>
            <person name="Jarju S."/>
            <person name="Secka A."/>
            <person name="Antonio M."/>
            <person name="Oren A."/>
            <person name="Chaudhuri R.R."/>
            <person name="La Ragione R."/>
            <person name="Hildebrand F."/>
            <person name="Pallen M.J."/>
        </authorList>
    </citation>
    <scope>NUCLEOTIDE SEQUENCE</scope>
    <source>
        <strain evidence="5">1748</strain>
    </source>
</reference>
<proteinExistence type="inferred from homology"/>
<dbReference type="Gene3D" id="2.160.20.10">
    <property type="entry name" value="Single-stranded right-handed beta-helix, Pectin lyase-like"/>
    <property type="match status" value="1"/>
</dbReference>
<accession>A0A9D9D8P3</accession>
<dbReference type="InterPro" id="IPR011050">
    <property type="entry name" value="Pectin_lyase_fold/virulence"/>
</dbReference>
<evidence type="ECO:0000256" key="4">
    <source>
        <dbReference type="RuleBase" id="RU361169"/>
    </source>
</evidence>
<dbReference type="PANTHER" id="PTHR31339:SF9">
    <property type="entry name" value="PLASMIN AND FIBRONECTIN-BINDING PROTEIN A"/>
    <property type="match status" value="1"/>
</dbReference>
<dbReference type="InterPro" id="IPR000743">
    <property type="entry name" value="Glyco_hydro_28"/>
</dbReference>
<comment type="caution">
    <text evidence="5">The sequence shown here is derived from an EMBL/GenBank/DDBJ whole genome shotgun (WGS) entry which is preliminary data.</text>
</comment>
<name>A0A9D9D8P3_9BACL</name>
<evidence type="ECO:0000313" key="5">
    <source>
        <dbReference type="EMBL" id="MBO8413973.1"/>
    </source>
</evidence>
<dbReference type="InterPro" id="IPR051801">
    <property type="entry name" value="GH28_Enzymes"/>
</dbReference>
<dbReference type="SMART" id="SM00710">
    <property type="entry name" value="PbH1"/>
    <property type="match status" value="4"/>
</dbReference>
<dbReference type="AlphaFoldDB" id="A0A9D9D8P3"/>
<evidence type="ECO:0000256" key="2">
    <source>
        <dbReference type="ARBA" id="ARBA00022801"/>
    </source>
</evidence>
<dbReference type="PROSITE" id="PS00502">
    <property type="entry name" value="POLYGALACTURONASE"/>
    <property type="match status" value="1"/>
</dbReference>